<evidence type="ECO:0000256" key="6">
    <source>
        <dbReference type="ARBA" id="ARBA00022679"/>
    </source>
</evidence>
<dbReference type="InterPro" id="IPR015940">
    <property type="entry name" value="UBA"/>
</dbReference>
<evidence type="ECO:0000256" key="3">
    <source>
        <dbReference type="ARBA" id="ARBA00004906"/>
    </source>
</evidence>
<keyword evidence="8" id="KW-0509">mRNA transport</keyword>
<feature type="region of interest" description="Disordered" evidence="13">
    <location>
        <begin position="2001"/>
        <end position="2152"/>
    </location>
</feature>
<dbReference type="GO" id="GO:0006511">
    <property type="term" value="P:ubiquitin-dependent protein catabolic process"/>
    <property type="evidence" value="ECO:0007669"/>
    <property type="project" value="TreeGrafter"/>
</dbReference>
<keyword evidence="6" id="KW-0808">Transferase</keyword>
<feature type="region of interest" description="Disordered" evidence="13">
    <location>
        <begin position="2452"/>
        <end position="2513"/>
    </location>
</feature>
<dbReference type="Gene3D" id="3.30.2410.10">
    <property type="entry name" value="Hect, E3 ligase catalytic domain"/>
    <property type="match status" value="1"/>
</dbReference>
<evidence type="ECO:0000256" key="10">
    <source>
        <dbReference type="ARBA" id="ARBA00034494"/>
    </source>
</evidence>
<dbReference type="CDD" id="cd00078">
    <property type="entry name" value="HECTc"/>
    <property type="match status" value="1"/>
</dbReference>
<keyword evidence="12" id="KW-0175">Coiled coil</keyword>
<feature type="domain" description="HECT" evidence="15">
    <location>
        <begin position="3272"/>
        <end position="3607"/>
    </location>
</feature>
<dbReference type="InterPro" id="IPR035983">
    <property type="entry name" value="Hect_E3_ubiquitin_ligase"/>
</dbReference>
<dbReference type="OrthoDB" id="8068875at2759"/>
<name>A0A0D2PIQ4_HYPSF</name>
<dbReference type="PANTHER" id="PTHR11254:SF67">
    <property type="entry name" value="E3 UBIQUITIN-PROTEIN LIGASE HUWE1"/>
    <property type="match status" value="1"/>
</dbReference>
<dbReference type="Gene3D" id="3.90.1750.10">
    <property type="entry name" value="Hect, E3 ligase catalytic domains"/>
    <property type="match status" value="1"/>
</dbReference>
<evidence type="ECO:0000256" key="2">
    <source>
        <dbReference type="ARBA" id="ARBA00004123"/>
    </source>
</evidence>
<evidence type="ECO:0000313" key="17">
    <source>
        <dbReference type="Proteomes" id="UP000054270"/>
    </source>
</evidence>
<dbReference type="InterPro" id="IPR050409">
    <property type="entry name" value="E3_ubiq-protein_ligase"/>
</dbReference>
<feature type="coiled-coil region" evidence="12">
    <location>
        <begin position="2399"/>
        <end position="2433"/>
    </location>
</feature>
<feature type="compositionally biased region" description="Acidic residues" evidence="13">
    <location>
        <begin position="2058"/>
        <end position="2082"/>
    </location>
</feature>
<dbReference type="Pfam" id="PF00632">
    <property type="entry name" value="HECT"/>
    <property type="match status" value="1"/>
</dbReference>
<evidence type="ECO:0000256" key="7">
    <source>
        <dbReference type="ARBA" id="ARBA00022786"/>
    </source>
</evidence>
<dbReference type="PROSITE" id="PS50237">
    <property type="entry name" value="HECT"/>
    <property type="match status" value="1"/>
</dbReference>
<dbReference type="GO" id="GO:0005737">
    <property type="term" value="C:cytoplasm"/>
    <property type="evidence" value="ECO:0007669"/>
    <property type="project" value="TreeGrafter"/>
</dbReference>
<dbReference type="Pfam" id="PF14377">
    <property type="entry name" value="UBM"/>
    <property type="match status" value="3"/>
</dbReference>
<dbReference type="InterPro" id="IPR016024">
    <property type="entry name" value="ARM-type_fold"/>
</dbReference>
<feature type="compositionally biased region" description="Low complexity" evidence="13">
    <location>
        <begin position="2494"/>
        <end position="2513"/>
    </location>
</feature>
<dbReference type="Gene3D" id="1.10.8.10">
    <property type="entry name" value="DNA helicase RuvA subunit, C-terminal domain"/>
    <property type="match status" value="1"/>
</dbReference>
<dbReference type="Proteomes" id="UP000054270">
    <property type="component" value="Unassembled WGS sequence"/>
</dbReference>
<dbReference type="SMART" id="SM00119">
    <property type="entry name" value="HECTc"/>
    <property type="match status" value="1"/>
</dbReference>
<feature type="domain" description="UBA" evidence="14">
    <location>
        <begin position="1267"/>
        <end position="1307"/>
    </location>
</feature>
<reference evidence="17" key="1">
    <citation type="submission" date="2014-04" db="EMBL/GenBank/DDBJ databases">
        <title>Evolutionary Origins and Diversification of the Mycorrhizal Mutualists.</title>
        <authorList>
            <consortium name="DOE Joint Genome Institute"/>
            <consortium name="Mycorrhizal Genomics Consortium"/>
            <person name="Kohler A."/>
            <person name="Kuo A."/>
            <person name="Nagy L.G."/>
            <person name="Floudas D."/>
            <person name="Copeland A."/>
            <person name="Barry K.W."/>
            <person name="Cichocki N."/>
            <person name="Veneault-Fourrey C."/>
            <person name="LaButti K."/>
            <person name="Lindquist E.A."/>
            <person name="Lipzen A."/>
            <person name="Lundell T."/>
            <person name="Morin E."/>
            <person name="Murat C."/>
            <person name="Riley R."/>
            <person name="Ohm R."/>
            <person name="Sun H."/>
            <person name="Tunlid A."/>
            <person name="Henrissat B."/>
            <person name="Grigoriev I.V."/>
            <person name="Hibbett D.S."/>
            <person name="Martin F."/>
        </authorList>
    </citation>
    <scope>NUCLEOTIDE SEQUENCE [LARGE SCALE GENOMIC DNA]</scope>
    <source>
        <strain evidence="17">FD-334 SS-4</strain>
    </source>
</reference>
<dbReference type="PROSITE" id="PS50030">
    <property type="entry name" value="UBA"/>
    <property type="match status" value="1"/>
</dbReference>
<gene>
    <name evidence="16" type="ORF">HYPSUDRAFT_43786</name>
</gene>
<evidence type="ECO:0000256" key="5">
    <source>
        <dbReference type="ARBA" id="ARBA00022448"/>
    </source>
</evidence>
<feature type="compositionally biased region" description="Acidic residues" evidence="13">
    <location>
        <begin position="2106"/>
        <end position="2150"/>
    </location>
</feature>
<feature type="compositionally biased region" description="Polar residues" evidence="13">
    <location>
        <begin position="1699"/>
        <end position="1716"/>
    </location>
</feature>
<evidence type="ECO:0000256" key="4">
    <source>
        <dbReference type="ARBA" id="ARBA00012485"/>
    </source>
</evidence>
<feature type="active site" description="Glycyl thioester intermediate" evidence="11">
    <location>
        <position position="3574"/>
    </location>
</feature>
<dbReference type="GO" id="GO:0051028">
    <property type="term" value="P:mRNA transport"/>
    <property type="evidence" value="ECO:0007669"/>
    <property type="project" value="UniProtKB-KW"/>
</dbReference>
<keyword evidence="17" id="KW-1185">Reference proteome</keyword>
<proteinExistence type="inferred from homology"/>
<dbReference type="GO" id="GO:0000209">
    <property type="term" value="P:protein polyubiquitination"/>
    <property type="evidence" value="ECO:0007669"/>
    <property type="project" value="TreeGrafter"/>
</dbReference>
<comment type="similarity">
    <text evidence="10">Belongs to the UPL family. TOM1/PTR1 subfamily.</text>
</comment>
<dbReference type="InterPro" id="IPR025527">
    <property type="entry name" value="HUWE1/Rev1_UBM"/>
</dbReference>
<dbReference type="InterPro" id="IPR010309">
    <property type="entry name" value="E3_Ub_ligase_DUF908"/>
</dbReference>
<organism evidence="16 17">
    <name type="scientific">Hypholoma sublateritium (strain FD-334 SS-4)</name>
    <dbReference type="NCBI Taxonomy" id="945553"/>
    <lineage>
        <taxon>Eukaryota</taxon>
        <taxon>Fungi</taxon>
        <taxon>Dikarya</taxon>
        <taxon>Basidiomycota</taxon>
        <taxon>Agaricomycotina</taxon>
        <taxon>Agaricomycetes</taxon>
        <taxon>Agaricomycetidae</taxon>
        <taxon>Agaricales</taxon>
        <taxon>Agaricineae</taxon>
        <taxon>Strophariaceae</taxon>
        <taxon>Hypholoma</taxon>
    </lineage>
</organism>
<feature type="region of interest" description="Disordered" evidence="13">
    <location>
        <begin position="1688"/>
        <end position="1716"/>
    </location>
</feature>
<comment type="pathway">
    <text evidence="3">Protein modification; protein ubiquitination.</text>
</comment>
<dbReference type="SUPFAM" id="SSF56204">
    <property type="entry name" value="Hect, E3 ligase catalytic domain"/>
    <property type="match status" value="1"/>
</dbReference>
<dbReference type="Pfam" id="PF06012">
    <property type="entry name" value="DUF908"/>
    <property type="match status" value="1"/>
</dbReference>
<sequence>MKILPKSKKAIPPPLPVAELIAKFLNASPKELVEILKHADSWKWPRSDLNAWIKVLNRFDDIMDEIIQEYNIDKLQLNPFSIDTKELLSEILRFERLLLENSTNRKTFNSYDRLNNLLSTSDLDILILALNLLLRPSQQYSAQPAVSHALSISTARLQSLARRWPHLREHGIGLVDLAGDEGMEDLDGIPPEAREVNFSFYRTDTSNNAEAEKVLNEVPEVSAASPRKLSSVTPITAQISTAVQIRLEEQTIIAKPVMNVLAETVQSHSVPESETFELLCRIRSASSLSAGKKADREKLVVVRLLAIAIYGHTHSESQATSALFLYEPDLISHIAELLQVDRNISTIVQTAAIAALDAIARYKNKVQEVLTAVNAGVNHGILMALVRSMVVEVADPESKLPHSFIEALLSFITYIASHASGGNMVVGAGLIPLLIQIMENKSPRRLPAISKTMQLVDNILYSFTNAFSLFCASRGVDVVVERIEYEIEFDIKEFAVNYQPCTIAGTGELPIQRIAVLKHILRSMHRMMQSSGTAEGLRGLIDMSLLKSIKKIMEYRGLFGSNILPLAINIMSTFVHNEPTSLAIIQEAGLPETFYKAIELGIEPAIEVIQSIPNAIGALCLNETGQGQLKKRPSIIPAIFSIFTSERHLKVLIDKENAVIIGTAVDELIRHHPSLKVPVFDSLQATLSRIEDLGACYVPPTDIERWYQLMPTSVVSPSDGDVVMQDESSDNGQNLPVTSTSEVPEEESEEESKGHDNIVVSYVDIVGRFLEGFFQHPPHCKDFVTTTDGLQRFGRLTGLPCLPYDFANSVASDSMVQVLRTMTEVATNETLLHLSEIVRVSLNDTKFFWDPIKEPSKLLPFVDLLADDTEMANQRFRSLVVLHIRITLLSDVFATAGQSQGRAAIGLLQTLMNNTPLQVLTDLGTLHRASIWENIALNVGLSAKGIEVEPVAGSTPLGSPAQVASELPAMDAPVSANGHSAANGVPSQDAAVNVSSTVVKQDTPRDWNAASLRHLTQGLPNALAPFFQAMVKMFHARRNPDPSQKKQITESSKIVADIMLSHLSLRDYDDAGSLYNYYSLVFALFTLLLIDERTSTNTLHTVELYAFYQRGGFDAIFDICNHLIGKIEGLVQIKEADRSPSVKKDLSNAYGAIKMALHFIYPIVSTKPLFESGQTLLLVSRDKPDTDPNYFEPHNFLVRLRVAALPLVRNLWDASWLLQAPIAVSRYVVRTVLEIANGENEETKSDPLADIGGIGISTTTANVPRSGPDEARIRILTDMGFPRLAATNALIRTHNNVNSATEFLLAQPFLQPDPLPQDAPVAPNPIPASPPQVPVGDESVGSSTPSSAEQPPIALVQNTTHDIESVPDVPGKTADEWRKQLDESRDPLKARISRQSLLLIDEHLSLLFDLHIAFTKTSSHQKQAVRDLVDDVYEFSKHAYDIHEQALANRCRLLALVLCERPGSLDQDMRDTSMEYLLALISSKLDLEHPPKWLAAHLLVTEALFTLSDEPKSILLPKENQPVVIEPIPVGPPRSEAKSSVFDFCLRLLAVDDLPADELLSVLRLFVLLTRDRNMAGQFVQRDGLTLLFKRISASAVSGGSSYIAAILRHIVEDASTVQNIMQQTVKRYFNQPRARPVDVNTYVRNCSAIALRDVDIFIDTTKSLCQLEQPFSAAPHIKLKAPIMAEKAKEGQEVEPSSDMQVDSPANSPSAPQKSAESVMHLLVTELMNTAKVISEASSTTAATDIPITSTTASAEFVQAEVSPTPSASVPGFPLSVDISDKNQYLCFLMQCLTELLFSYDACKVVFLTYSVKKRLHQSQPKESNNKFRTVTLHFLLSELVTYGTTNPTSDSKQRNKALLCSWAMNVIGALCVDSASSHETKEVSPDLTFVRKFVLETISRSIKELSSTSENIDARYGRLLALADLCHRLLTVRVNPTSRKNQDDIPTHVAKIMLEKNFVAILTTALAEVDLNYPNVRNLVAAILRPLEHLTKIAIKMSKSSTKNKDDAQKDASVSSESEDDEENTADASREETPDLYRNSALGMYSGEMDDTHYSDDEDMDEGDEDDEDVEMEYGDETGSEDTSASESEGGEDDLDHVTQDSVEGWDEGDEEDEEDLVANEDADEGEEDQDDDDDREDEEGEDEDDNEGMMWEDMQEEAGNLGLALENIDDEAGHGVPIQVNHEEDEPEMASDEEEYVIDNGHFHNDGIFSFGEAFFDAGIRDGGGLFVHRRNRGPDPQPFGRSRNATTAPEATTHPLLLDMSSANRPNNAPSRGLRHAQRILGGPPSLLQTIDEMLGEGSLQMLQQIISHDGGGPEAFRIEVPAGTILHSRRFLGHSGRPERVPRPQSHKQGREFDPLLTLQRWAEEMKILHGDFVTERVGRLANHVSLAMFPAALEEIKQHKLRQEDENKRIEETSKASEIEAEKLLESTAVVVDSDGNLDAAEAIIPPTLQDVQPDMPMGDASSTDADAEMADAPEISSVPSTVTPPNETTGASEETSAEAAASTSSSVPERITVMIHGSAIDITDTGIDPTFLEALPDDMREEVLNQHVRDQQAARVERPPDSQISSEFLDALPPEIRAEIIQQEAMERARLRSEEAARGPPREAAEIDPASFIASLDPTLRQAVLLDQDDGFIQSLPSHMIAEAGAYREETHTGGTASHRTPIRTIPTQASVRKYTPQHDAIFLLDRASVAVLVRLLFFPQVLKKTLLFKVLVNLCENAKTRVELFNILLSILQDGTADLAAVDKSFSQMTVRNRDAKASTPKTVGKQRATNEYLAALALPVQQMDAVPDLITQRCLEALTYIVSTNELSSLFFLTEHDLPLGLRKTTTKKGKGKEKQTIQTHYPLVLLLNLLDRQSLLRTPAILESVVGLLATVTRPLTTLKDKVENVEGGPSGTPSLLANVTQEGLPIVTAVQAVADPTVLSASEAVVDSSIQPMGTPAPATVPPSVSKDTGKLAADAIEDKFLLAHPPQIPNSTLRLIVNILTIGECSGRTFQQSLALIQNLSNIPDSRDVIAHELKAKAQEFGQILYTDLDELATALQQKSQSNIMVSSVAAKFSPASSTQAKLLRVLKTIDYMYTPRTTTSIGASAATSDDIEKVQTIYESFRFTPLWRCLGDCLSVISEDTETSHIATVLLPLIESLMVVCKFVGSKAQIIVPRALRASASPRSPATPRESMEELFISFTDVHRKILNLMVRNNPSLMSGSFSLLVNNSRVLDFDNKRNYFNQQLHRKPHMREHYGTLQLNVRRARVFEDSFSYLQRKTGDQIKHGKLSIRFYEEEGVDAGGLTREWFQILARQMFNPNNALFQPCAADKLTYQPNKNSWVNPEHLSFFKFVGRVIGKAIYDGRLLDAYFARSLYRQLLGKPVDYKDVEWVDPEYYNSLCWILENDPTALDLTFSVEADEFGVNRIVPLKEEGESISVTQENKREFVQLSAQYRLYSSIKDQIENLSNGFYEIIPKDLITIFNEQELELLISGTPDIDVDEWKSATEYNGYTSSDPNIVWWWRALKSFNREERAKVLSFATGTSRVPLSGFLDLQGVQGVQKFSIHRAYGEPDRLPQAHTCFNQIDLPQYTSYEMLRQQLLMAIHEGGEGFAFS</sequence>
<comment type="subcellular location">
    <subcellularLocation>
        <location evidence="2">Nucleus</location>
    </subcellularLocation>
</comment>
<dbReference type="CDD" id="cd14270">
    <property type="entry name" value="UBA"/>
    <property type="match status" value="1"/>
</dbReference>
<feature type="compositionally biased region" description="Polar residues" evidence="13">
    <location>
        <begin position="1340"/>
        <end position="1349"/>
    </location>
</feature>
<dbReference type="SUPFAM" id="SSF48371">
    <property type="entry name" value="ARM repeat"/>
    <property type="match status" value="1"/>
</dbReference>
<evidence type="ECO:0000313" key="16">
    <source>
        <dbReference type="EMBL" id="KJA19905.1"/>
    </source>
</evidence>
<evidence type="ECO:0000256" key="1">
    <source>
        <dbReference type="ARBA" id="ARBA00000885"/>
    </source>
</evidence>
<evidence type="ECO:0000256" key="8">
    <source>
        <dbReference type="ARBA" id="ARBA00022816"/>
    </source>
</evidence>
<dbReference type="OMA" id="ADEMKYG"/>
<dbReference type="STRING" id="945553.A0A0D2PIQ4"/>
<keyword evidence="9" id="KW-0539">Nucleus</keyword>
<dbReference type="UniPathway" id="UPA00143"/>
<evidence type="ECO:0000256" key="11">
    <source>
        <dbReference type="PROSITE-ProRule" id="PRU00104"/>
    </source>
</evidence>
<dbReference type="EC" id="2.3.2.26" evidence="4"/>
<dbReference type="GO" id="GO:0005634">
    <property type="term" value="C:nucleus"/>
    <property type="evidence" value="ECO:0007669"/>
    <property type="project" value="UniProtKB-SubCell"/>
</dbReference>
<protein>
    <recommendedName>
        <fullName evidence="4">HECT-type E3 ubiquitin transferase</fullName>
        <ecNumber evidence="4">2.3.2.26</ecNumber>
    </recommendedName>
</protein>
<accession>A0A0D2PIQ4</accession>
<evidence type="ECO:0000259" key="14">
    <source>
        <dbReference type="PROSITE" id="PS50030"/>
    </source>
</evidence>
<dbReference type="SUPFAM" id="SSF46934">
    <property type="entry name" value="UBA-like"/>
    <property type="match status" value="1"/>
</dbReference>
<dbReference type="FunFam" id="3.30.2160.10:FF:000001">
    <property type="entry name" value="E3 ubiquitin-protein ligase NEDD4-like"/>
    <property type="match status" value="1"/>
</dbReference>
<dbReference type="Pfam" id="PF06025">
    <property type="entry name" value="DUF913"/>
    <property type="match status" value="1"/>
</dbReference>
<evidence type="ECO:0000256" key="9">
    <source>
        <dbReference type="ARBA" id="ARBA00023242"/>
    </source>
</evidence>
<keyword evidence="5" id="KW-0813">Transport</keyword>
<dbReference type="PANTHER" id="PTHR11254">
    <property type="entry name" value="HECT DOMAIN UBIQUITIN-PROTEIN LIGASE"/>
    <property type="match status" value="1"/>
</dbReference>
<feature type="compositionally biased region" description="Polar residues" evidence="13">
    <location>
        <begin position="2484"/>
        <end position="2493"/>
    </location>
</feature>
<keyword evidence="7 11" id="KW-0833">Ubl conjugation pathway</keyword>
<dbReference type="FunFam" id="3.30.2410.10:FF:000004">
    <property type="entry name" value="E3 ubiquitin-protein ligase HUWE1, variant"/>
    <property type="match status" value="1"/>
</dbReference>
<dbReference type="Gene3D" id="3.30.2160.10">
    <property type="entry name" value="Hect, E3 ligase catalytic domain"/>
    <property type="match status" value="1"/>
</dbReference>
<dbReference type="SMART" id="SM00165">
    <property type="entry name" value="UBA"/>
    <property type="match status" value="1"/>
</dbReference>
<dbReference type="FunFam" id="3.90.1750.10:FF:000003">
    <property type="entry name" value="E3 ubiquitin-protein ligase UPL1"/>
    <property type="match status" value="1"/>
</dbReference>
<evidence type="ECO:0000256" key="13">
    <source>
        <dbReference type="SAM" id="MobiDB-lite"/>
    </source>
</evidence>
<feature type="compositionally biased region" description="Pro residues" evidence="13">
    <location>
        <begin position="1314"/>
        <end position="1333"/>
    </location>
</feature>
<dbReference type="InterPro" id="IPR010314">
    <property type="entry name" value="E3_Ub_ligase_DUF913"/>
</dbReference>
<evidence type="ECO:0000259" key="15">
    <source>
        <dbReference type="PROSITE" id="PS50237"/>
    </source>
</evidence>
<dbReference type="InterPro" id="IPR000569">
    <property type="entry name" value="HECT_dom"/>
</dbReference>
<comment type="catalytic activity">
    <reaction evidence="1">
        <text>S-ubiquitinyl-[E2 ubiquitin-conjugating enzyme]-L-cysteine + [acceptor protein]-L-lysine = [E2 ubiquitin-conjugating enzyme]-L-cysteine + N(6)-ubiquitinyl-[acceptor protein]-L-lysine.</text>
        <dbReference type="EC" id="2.3.2.26"/>
    </reaction>
</comment>
<dbReference type="Pfam" id="PF22562">
    <property type="entry name" value="UBA_7"/>
    <property type="match status" value="1"/>
</dbReference>
<feature type="region of interest" description="Disordered" evidence="13">
    <location>
        <begin position="718"/>
        <end position="754"/>
    </location>
</feature>
<dbReference type="EMBL" id="KN817572">
    <property type="protein sequence ID" value="KJA19905.1"/>
    <property type="molecule type" value="Genomic_DNA"/>
</dbReference>
<dbReference type="InterPro" id="IPR009060">
    <property type="entry name" value="UBA-like_sf"/>
</dbReference>
<dbReference type="GO" id="GO:0061630">
    <property type="term" value="F:ubiquitin protein ligase activity"/>
    <property type="evidence" value="ECO:0007669"/>
    <property type="project" value="UniProtKB-EC"/>
</dbReference>
<feature type="region of interest" description="Disordered" evidence="13">
    <location>
        <begin position="1314"/>
        <end position="1350"/>
    </location>
</feature>
<evidence type="ECO:0000256" key="12">
    <source>
        <dbReference type="SAM" id="Coils"/>
    </source>
</evidence>